<reference evidence="2" key="1">
    <citation type="submission" date="2021-01" db="EMBL/GenBank/DDBJ databases">
        <authorList>
            <consortium name="Genoscope - CEA"/>
            <person name="William W."/>
        </authorList>
    </citation>
    <scope>NUCLEOTIDE SEQUENCE</scope>
</reference>
<dbReference type="GO" id="GO:0004674">
    <property type="term" value="F:protein serine/threonine kinase activity"/>
    <property type="evidence" value="ECO:0007669"/>
    <property type="project" value="TreeGrafter"/>
</dbReference>
<name>A0A8S1LIJ8_9CILI</name>
<dbReference type="PANTHER" id="PTHR44167:SF18">
    <property type="entry name" value="PROTEIN KINASE DOMAIN-CONTAINING PROTEIN"/>
    <property type="match status" value="1"/>
</dbReference>
<sequence length="396" mass="45248">MSHFTCSALFKNIDGQLQEVIITTQSGALLIVSKNGNQQMVYLPSNSMDTILCFGREINEDQQLGTFDLDNPETKIKVTFLVGLKDIEQLKLQMRGRQIFMISSSYVVLGKLTFGIKLIQTSSKISVEKKASFLLKDPQSHSRLAQLKQEADMLRLLKDEPHKNIILLEEIITDFRSVSIILEYCQGGDLLKLLYQKSIQIDVPCLMFNLLSGLKHLHDLEIVHRDIKLQNILFKDSSNVETLKIADFGLSCKKSQIQYINPRCGTPGYTAPEVFSQECIYDEKIDIYSSGIVFYNILTLKNPYGNSQNISDLIKLNMRGNYNEAHLETTKQNNPQAYDLLTKMLQKESHNRPSAYECLCHPYFKNYFKGDFIKEMTSKCGKSQNKKRGTLKRAKK</sequence>
<dbReference type="Pfam" id="PF00069">
    <property type="entry name" value="Pkinase"/>
    <property type="match status" value="1"/>
</dbReference>
<dbReference type="PROSITE" id="PS50011">
    <property type="entry name" value="PROTEIN_KINASE_DOM"/>
    <property type="match status" value="1"/>
</dbReference>
<protein>
    <recommendedName>
        <fullName evidence="1">Protein kinase domain-containing protein</fullName>
    </recommendedName>
</protein>
<dbReference type="InterPro" id="IPR008271">
    <property type="entry name" value="Ser/Thr_kinase_AS"/>
</dbReference>
<evidence type="ECO:0000313" key="2">
    <source>
        <dbReference type="EMBL" id="CAD8066115.1"/>
    </source>
</evidence>
<dbReference type="PANTHER" id="PTHR44167">
    <property type="entry name" value="OVARIAN-SPECIFIC SERINE/THREONINE-PROTEIN KINASE LOK-RELATED"/>
    <property type="match status" value="1"/>
</dbReference>
<gene>
    <name evidence="2" type="ORF">PSON_ATCC_30995.1.T0210137</name>
</gene>
<evidence type="ECO:0000313" key="3">
    <source>
        <dbReference type="Proteomes" id="UP000692954"/>
    </source>
</evidence>
<keyword evidence="3" id="KW-1185">Reference proteome</keyword>
<dbReference type="GO" id="GO:0005524">
    <property type="term" value="F:ATP binding"/>
    <property type="evidence" value="ECO:0007669"/>
    <property type="project" value="InterPro"/>
</dbReference>
<evidence type="ECO:0000259" key="1">
    <source>
        <dbReference type="PROSITE" id="PS50011"/>
    </source>
</evidence>
<accession>A0A8S1LIJ8</accession>
<dbReference type="GO" id="GO:0005737">
    <property type="term" value="C:cytoplasm"/>
    <property type="evidence" value="ECO:0007669"/>
    <property type="project" value="TreeGrafter"/>
</dbReference>
<dbReference type="Proteomes" id="UP000692954">
    <property type="component" value="Unassembled WGS sequence"/>
</dbReference>
<dbReference type="EMBL" id="CAJJDN010000021">
    <property type="protein sequence ID" value="CAD8066115.1"/>
    <property type="molecule type" value="Genomic_DNA"/>
</dbReference>
<feature type="domain" description="Protein kinase" evidence="1">
    <location>
        <begin position="103"/>
        <end position="364"/>
    </location>
</feature>
<comment type="caution">
    <text evidence="2">The sequence shown here is derived from an EMBL/GenBank/DDBJ whole genome shotgun (WGS) entry which is preliminary data.</text>
</comment>
<dbReference type="SMART" id="SM00220">
    <property type="entry name" value="S_TKc"/>
    <property type="match status" value="1"/>
</dbReference>
<dbReference type="InterPro" id="IPR000719">
    <property type="entry name" value="Prot_kinase_dom"/>
</dbReference>
<proteinExistence type="predicted"/>
<dbReference type="OrthoDB" id="63989at2759"/>
<dbReference type="GO" id="GO:0044773">
    <property type="term" value="P:mitotic DNA damage checkpoint signaling"/>
    <property type="evidence" value="ECO:0007669"/>
    <property type="project" value="TreeGrafter"/>
</dbReference>
<dbReference type="AlphaFoldDB" id="A0A8S1LIJ8"/>
<organism evidence="2 3">
    <name type="scientific">Paramecium sonneborni</name>
    <dbReference type="NCBI Taxonomy" id="65129"/>
    <lineage>
        <taxon>Eukaryota</taxon>
        <taxon>Sar</taxon>
        <taxon>Alveolata</taxon>
        <taxon>Ciliophora</taxon>
        <taxon>Intramacronucleata</taxon>
        <taxon>Oligohymenophorea</taxon>
        <taxon>Peniculida</taxon>
        <taxon>Parameciidae</taxon>
        <taxon>Paramecium</taxon>
    </lineage>
</organism>
<dbReference type="GO" id="GO:0005634">
    <property type="term" value="C:nucleus"/>
    <property type="evidence" value="ECO:0007669"/>
    <property type="project" value="TreeGrafter"/>
</dbReference>
<dbReference type="PROSITE" id="PS00108">
    <property type="entry name" value="PROTEIN_KINASE_ST"/>
    <property type="match status" value="1"/>
</dbReference>